<organism evidence="7 8">
    <name type="scientific">Butyricicoccus pullicaecorum</name>
    <dbReference type="NCBI Taxonomy" id="501571"/>
    <lineage>
        <taxon>Bacteria</taxon>
        <taxon>Bacillati</taxon>
        <taxon>Bacillota</taxon>
        <taxon>Clostridia</taxon>
        <taxon>Eubacteriales</taxon>
        <taxon>Butyricicoccaceae</taxon>
        <taxon>Butyricicoccus</taxon>
    </lineage>
</organism>
<protein>
    <submittedName>
        <fullName evidence="7">Thioredoxin reductase</fullName>
    </submittedName>
</protein>
<evidence type="ECO:0000256" key="4">
    <source>
        <dbReference type="ARBA" id="ARBA00023157"/>
    </source>
</evidence>
<evidence type="ECO:0000313" key="8">
    <source>
        <dbReference type="Proteomes" id="UP000195897"/>
    </source>
</evidence>
<dbReference type="Gene3D" id="3.50.50.60">
    <property type="entry name" value="FAD/NAD(P)-binding domain"/>
    <property type="match status" value="2"/>
</dbReference>
<dbReference type="GO" id="GO:0016668">
    <property type="term" value="F:oxidoreductase activity, acting on a sulfur group of donors, NAD(P) as acceptor"/>
    <property type="evidence" value="ECO:0007669"/>
    <property type="project" value="UniProtKB-ARBA"/>
</dbReference>
<dbReference type="InterPro" id="IPR008255">
    <property type="entry name" value="Pyr_nucl-diS_OxRdtase_2_AS"/>
</dbReference>
<name>A0A1Y4LG33_9FIRM</name>
<evidence type="ECO:0000313" key="7">
    <source>
        <dbReference type="EMBL" id="OUP54479.1"/>
    </source>
</evidence>
<gene>
    <name evidence="7" type="ORF">B5F17_00845</name>
</gene>
<dbReference type="Pfam" id="PF07992">
    <property type="entry name" value="Pyr_redox_2"/>
    <property type="match status" value="2"/>
</dbReference>
<dbReference type="Proteomes" id="UP000195897">
    <property type="component" value="Unassembled WGS sequence"/>
</dbReference>
<dbReference type="PROSITE" id="PS00573">
    <property type="entry name" value="PYRIDINE_REDOX_2"/>
    <property type="match status" value="1"/>
</dbReference>
<dbReference type="InterPro" id="IPR023753">
    <property type="entry name" value="FAD/NAD-binding_dom"/>
</dbReference>
<dbReference type="RefSeq" id="WP_087369887.1">
    <property type="nucleotide sequence ID" value="NZ_NFKK01000001.1"/>
</dbReference>
<keyword evidence="4" id="KW-1015">Disulfide bond</keyword>
<dbReference type="EMBL" id="NFKK01000001">
    <property type="protein sequence ID" value="OUP54479.1"/>
    <property type="molecule type" value="Genomic_DNA"/>
</dbReference>
<dbReference type="PRINTS" id="PR00469">
    <property type="entry name" value="PNDRDTASEII"/>
</dbReference>
<evidence type="ECO:0000256" key="1">
    <source>
        <dbReference type="ARBA" id="ARBA00022630"/>
    </source>
</evidence>
<dbReference type="PANTHER" id="PTHR48105">
    <property type="entry name" value="THIOREDOXIN REDUCTASE 1-RELATED-RELATED"/>
    <property type="match status" value="1"/>
</dbReference>
<evidence type="ECO:0000256" key="2">
    <source>
        <dbReference type="ARBA" id="ARBA00022827"/>
    </source>
</evidence>
<dbReference type="InterPro" id="IPR036188">
    <property type="entry name" value="FAD/NAD-bd_sf"/>
</dbReference>
<evidence type="ECO:0000256" key="3">
    <source>
        <dbReference type="ARBA" id="ARBA00023002"/>
    </source>
</evidence>
<evidence type="ECO:0000256" key="5">
    <source>
        <dbReference type="ARBA" id="ARBA00023284"/>
    </source>
</evidence>
<keyword evidence="3" id="KW-0560">Oxidoreductase</keyword>
<dbReference type="AlphaFoldDB" id="A0A1Y4LG33"/>
<dbReference type="InterPro" id="IPR050097">
    <property type="entry name" value="Ferredoxin-NADP_redctase_2"/>
</dbReference>
<sequence length="291" mass="30160">MENIIIIGSGPAGAAAALYAARAGLKPLLLSQGMGALEKAERIENFYGIQPMSGAELHAQGEAQAEALGARIVRTQVLGVSGFDTYTVTTTDGAYEAIAVILATGVKRAAPPIAGLRELDGRGVSYCAVCDAFFYRGKRVAVLGSGDYALSEAEELGMAGSVTILTGGAPQTFSKPCPYPLDTRPIEAIVGEEQVEGVRFADGETLPLDGVFIALGTAGGSEMARRIGAALDEKGNVQVDREMQTALPGLFAAGDCTGGLLQVAKAVHDGTVAGLSAIQYVRTYRKNHPEL</sequence>
<reference evidence="8" key="1">
    <citation type="submission" date="2017-04" db="EMBL/GenBank/DDBJ databases">
        <title>Function of individual gut microbiota members based on whole genome sequencing of pure cultures obtained from chicken caecum.</title>
        <authorList>
            <person name="Medvecky M."/>
            <person name="Cejkova D."/>
            <person name="Polansky O."/>
            <person name="Karasova D."/>
            <person name="Kubasova T."/>
            <person name="Cizek A."/>
            <person name="Rychlik I."/>
        </authorList>
    </citation>
    <scope>NUCLEOTIDE SEQUENCE [LARGE SCALE GENOMIC DNA]</scope>
    <source>
        <strain evidence="8">An180</strain>
    </source>
</reference>
<comment type="caution">
    <text evidence="7">The sequence shown here is derived from an EMBL/GenBank/DDBJ whole genome shotgun (WGS) entry which is preliminary data.</text>
</comment>
<feature type="domain" description="FAD/NAD(P)-binding" evidence="6">
    <location>
        <begin position="186"/>
        <end position="270"/>
    </location>
</feature>
<keyword evidence="1" id="KW-0285">Flavoprotein</keyword>
<evidence type="ECO:0000259" key="6">
    <source>
        <dbReference type="Pfam" id="PF07992"/>
    </source>
</evidence>
<feature type="domain" description="FAD/NAD(P)-binding" evidence="6">
    <location>
        <begin position="3"/>
        <end position="165"/>
    </location>
</feature>
<proteinExistence type="predicted"/>
<accession>A0A1Y4LG33</accession>
<keyword evidence="5" id="KW-0676">Redox-active center</keyword>
<dbReference type="SUPFAM" id="SSF51905">
    <property type="entry name" value="FAD/NAD(P)-binding domain"/>
    <property type="match status" value="1"/>
</dbReference>
<keyword evidence="2" id="KW-0274">FAD</keyword>
<dbReference type="PRINTS" id="PR00368">
    <property type="entry name" value="FADPNR"/>
</dbReference>